<keyword evidence="7" id="KW-1185">Reference proteome</keyword>
<evidence type="ECO:0000313" key="7">
    <source>
        <dbReference type="Proteomes" id="UP000540412"/>
    </source>
</evidence>
<keyword evidence="3" id="KW-0804">Transcription</keyword>
<comment type="caution">
    <text evidence="6">The sequence shown here is derived from an EMBL/GenBank/DDBJ whole genome shotgun (WGS) entry which is preliminary data.</text>
</comment>
<dbReference type="PANTHER" id="PTHR30055:SF234">
    <property type="entry name" value="HTH-TYPE TRANSCRIPTIONAL REGULATOR BETI"/>
    <property type="match status" value="1"/>
</dbReference>
<dbReference type="InterPro" id="IPR050109">
    <property type="entry name" value="HTH-type_TetR-like_transc_reg"/>
</dbReference>
<name>A0A7W9PHF5_9NOCA</name>
<dbReference type="EMBL" id="JACHIT010000002">
    <property type="protein sequence ID" value="MBB5915985.1"/>
    <property type="molecule type" value="Genomic_DNA"/>
</dbReference>
<accession>A0A7W9PHF5</accession>
<proteinExistence type="predicted"/>
<dbReference type="PROSITE" id="PS50977">
    <property type="entry name" value="HTH_TETR_2"/>
    <property type="match status" value="1"/>
</dbReference>
<dbReference type="GO" id="GO:0000976">
    <property type="term" value="F:transcription cis-regulatory region binding"/>
    <property type="evidence" value="ECO:0007669"/>
    <property type="project" value="TreeGrafter"/>
</dbReference>
<dbReference type="Pfam" id="PF00440">
    <property type="entry name" value="TetR_N"/>
    <property type="match status" value="1"/>
</dbReference>
<reference evidence="6 7" key="1">
    <citation type="submission" date="2020-08" db="EMBL/GenBank/DDBJ databases">
        <title>Sequencing the genomes of 1000 actinobacteria strains.</title>
        <authorList>
            <person name="Klenk H.-P."/>
        </authorList>
    </citation>
    <scope>NUCLEOTIDE SEQUENCE [LARGE SCALE GENOMIC DNA]</scope>
    <source>
        <strain evidence="6 7">DSM 43582</strain>
    </source>
</reference>
<dbReference type="GO" id="GO:0003700">
    <property type="term" value="F:DNA-binding transcription factor activity"/>
    <property type="evidence" value="ECO:0007669"/>
    <property type="project" value="TreeGrafter"/>
</dbReference>
<feature type="domain" description="HTH tetR-type" evidence="5">
    <location>
        <begin position="17"/>
        <end position="77"/>
    </location>
</feature>
<evidence type="ECO:0000256" key="4">
    <source>
        <dbReference type="PROSITE-ProRule" id="PRU00335"/>
    </source>
</evidence>
<dbReference type="Gene3D" id="1.10.357.10">
    <property type="entry name" value="Tetracycline Repressor, domain 2"/>
    <property type="match status" value="1"/>
</dbReference>
<protein>
    <submittedName>
        <fullName evidence="6">AcrR family transcriptional regulator</fullName>
    </submittedName>
</protein>
<gene>
    <name evidence="6" type="ORF">BJY24_004897</name>
</gene>
<dbReference type="InterPro" id="IPR009057">
    <property type="entry name" value="Homeodomain-like_sf"/>
</dbReference>
<keyword evidence="2 4" id="KW-0238">DNA-binding</keyword>
<keyword evidence="1" id="KW-0805">Transcription regulation</keyword>
<evidence type="ECO:0000259" key="5">
    <source>
        <dbReference type="PROSITE" id="PS50977"/>
    </source>
</evidence>
<feature type="DNA-binding region" description="H-T-H motif" evidence="4">
    <location>
        <begin position="40"/>
        <end position="59"/>
    </location>
</feature>
<dbReference type="Proteomes" id="UP000540412">
    <property type="component" value="Unassembled WGS sequence"/>
</dbReference>
<evidence type="ECO:0000256" key="1">
    <source>
        <dbReference type="ARBA" id="ARBA00023015"/>
    </source>
</evidence>
<sequence length="188" mass="20752">MRAVASKDWLIGRDRSAAASHRIYAAAAELIARDGFDKFTIDALAAKIHCSPATIYRHAGGKAAIREAVLGIFSARVVNLVRDSIRDLDGPERVVTAVIVALQRIRSDPLGPMMMNSIMSKHEGEWLVESSAVEGLADEMIGRPLRDPSAAQWLIRVVFMLWRWPVKDPEAECRMIRTFLAPGFADGI</sequence>
<dbReference type="InterPro" id="IPR001647">
    <property type="entry name" value="HTH_TetR"/>
</dbReference>
<dbReference type="AlphaFoldDB" id="A0A7W9PHF5"/>
<evidence type="ECO:0000256" key="2">
    <source>
        <dbReference type="ARBA" id="ARBA00023125"/>
    </source>
</evidence>
<dbReference type="PANTHER" id="PTHR30055">
    <property type="entry name" value="HTH-TYPE TRANSCRIPTIONAL REGULATOR RUTR"/>
    <property type="match status" value="1"/>
</dbReference>
<organism evidence="6 7">
    <name type="scientific">Nocardia transvalensis</name>
    <dbReference type="NCBI Taxonomy" id="37333"/>
    <lineage>
        <taxon>Bacteria</taxon>
        <taxon>Bacillati</taxon>
        <taxon>Actinomycetota</taxon>
        <taxon>Actinomycetes</taxon>
        <taxon>Mycobacteriales</taxon>
        <taxon>Nocardiaceae</taxon>
        <taxon>Nocardia</taxon>
    </lineage>
</organism>
<dbReference type="SUPFAM" id="SSF46689">
    <property type="entry name" value="Homeodomain-like"/>
    <property type="match status" value="1"/>
</dbReference>
<evidence type="ECO:0000313" key="6">
    <source>
        <dbReference type="EMBL" id="MBB5915985.1"/>
    </source>
</evidence>
<evidence type="ECO:0000256" key="3">
    <source>
        <dbReference type="ARBA" id="ARBA00023163"/>
    </source>
</evidence>